<evidence type="ECO:0000313" key="3">
    <source>
        <dbReference type="Proteomes" id="UP001157418"/>
    </source>
</evidence>
<sequence>MPSSNVRRPPLSSDFLSASLYFIGVLRLSLFHLKHRCFRFWGWPEIWRIWSKCNKFLGRILQIRIRRWWMKQIQLNQKYGG</sequence>
<keyword evidence="1" id="KW-1133">Transmembrane helix</keyword>
<keyword evidence="3" id="KW-1185">Reference proteome</keyword>
<gene>
    <name evidence="2" type="ORF">LVIROSA_LOCUS32122</name>
</gene>
<feature type="transmembrane region" description="Helical" evidence="1">
    <location>
        <begin position="15"/>
        <end position="33"/>
    </location>
</feature>
<dbReference type="Proteomes" id="UP001157418">
    <property type="component" value="Unassembled WGS sequence"/>
</dbReference>
<protein>
    <submittedName>
        <fullName evidence="2">Uncharacterized protein</fullName>
    </submittedName>
</protein>
<keyword evidence="1" id="KW-0812">Transmembrane</keyword>
<dbReference type="AlphaFoldDB" id="A0AAU9P8G2"/>
<evidence type="ECO:0000256" key="1">
    <source>
        <dbReference type="SAM" id="Phobius"/>
    </source>
</evidence>
<evidence type="ECO:0000313" key="2">
    <source>
        <dbReference type="EMBL" id="CAH1446429.1"/>
    </source>
</evidence>
<proteinExistence type="predicted"/>
<accession>A0AAU9P8G2</accession>
<reference evidence="2 3" key="1">
    <citation type="submission" date="2022-01" db="EMBL/GenBank/DDBJ databases">
        <authorList>
            <person name="Xiong W."/>
            <person name="Schranz E."/>
        </authorList>
    </citation>
    <scope>NUCLEOTIDE SEQUENCE [LARGE SCALE GENOMIC DNA]</scope>
</reference>
<name>A0AAU9P8G2_9ASTR</name>
<organism evidence="2 3">
    <name type="scientific">Lactuca virosa</name>
    <dbReference type="NCBI Taxonomy" id="75947"/>
    <lineage>
        <taxon>Eukaryota</taxon>
        <taxon>Viridiplantae</taxon>
        <taxon>Streptophyta</taxon>
        <taxon>Embryophyta</taxon>
        <taxon>Tracheophyta</taxon>
        <taxon>Spermatophyta</taxon>
        <taxon>Magnoliopsida</taxon>
        <taxon>eudicotyledons</taxon>
        <taxon>Gunneridae</taxon>
        <taxon>Pentapetalae</taxon>
        <taxon>asterids</taxon>
        <taxon>campanulids</taxon>
        <taxon>Asterales</taxon>
        <taxon>Asteraceae</taxon>
        <taxon>Cichorioideae</taxon>
        <taxon>Cichorieae</taxon>
        <taxon>Lactucinae</taxon>
        <taxon>Lactuca</taxon>
    </lineage>
</organism>
<keyword evidence="1" id="KW-0472">Membrane</keyword>
<dbReference type="EMBL" id="CAKMRJ010005523">
    <property type="protein sequence ID" value="CAH1446429.1"/>
    <property type="molecule type" value="Genomic_DNA"/>
</dbReference>
<comment type="caution">
    <text evidence="2">The sequence shown here is derived from an EMBL/GenBank/DDBJ whole genome shotgun (WGS) entry which is preliminary data.</text>
</comment>